<keyword evidence="2" id="KW-1185">Reference proteome</keyword>
<accession>A0ACB8HAY2</accession>
<dbReference type="Proteomes" id="UP000664032">
    <property type="component" value="Unassembled WGS sequence"/>
</dbReference>
<dbReference type="EMBL" id="JAFIQS020000002">
    <property type="protein sequence ID" value="KAH9485163.1"/>
    <property type="molecule type" value="Genomic_DNA"/>
</dbReference>
<comment type="caution">
    <text evidence="1">The sequence shown here is derived from an EMBL/GenBank/DDBJ whole genome shotgun (WGS) entry which is preliminary data.</text>
</comment>
<keyword evidence="1" id="KW-0436">Ligase</keyword>
<protein>
    <submittedName>
        <fullName evidence="1">DNA ligase 3</fullName>
    </submittedName>
</protein>
<gene>
    <name evidence="1" type="ORF">JR316_0002070</name>
</gene>
<proteinExistence type="predicted"/>
<evidence type="ECO:0000313" key="2">
    <source>
        <dbReference type="Proteomes" id="UP000664032"/>
    </source>
</evidence>
<name>A0ACB8HAY2_PSICU</name>
<evidence type="ECO:0000313" key="1">
    <source>
        <dbReference type="EMBL" id="KAH9485163.1"/>
    </source>
</evidence>
<reference evidence="1" key="1">
    <citation type="submission" date="2021-10" db="EMBL/GenBank/DDBJ databases">
        <title>Psilocybe cubensis genome.</title>
        <authorList>
            <person name="Mckernan K.J."/>
            <person name="Crawford S."/>
            <person name="Trippe A."/>
            <person name="Kane L.T."/>
            <person name="Mclaughlin S."/>
        </authorList>
    </citation>
    <scope>NUCLEOTIDE SEQUENCE</scope>
    <source>
        <strain evidence="1">MGC-MH-2018</strain>
    </source>
</reference>
<organism evidence="1 2">
    <name type="scientific">Psilocybe cubensis</name>
    <name type="common">Psychedelic mushroom</name>
    <name type="synonym">Stropharia cubensis</name>
    <dbReference type="NCBI Taxonomy" id="181762"/>
    <lineage>
        <taxon>Eukaryota</taxon>
        <taxon>Fungi</taxon>
        <taxon>Dikarya</taxon>
        <taxon>Basidiomycota</taxon>
        <taxon>Agaricomycotina</taxon>
        <taxon>Agaricomycetes</taxon>
        <taxon>Agaricomycetidae</taxon>
        <taxon>Agaricales</taxon>
        <taxon>Agaricineae</taxon>
        <taxon>Strophariaceae</taxon>
        <taxon>Psilocybe</taxon>
    </lineage>
</organism>
<sequence length="876" mass="97043">MCGSSNWPCSLSDHSDCISESILISTAGKKSKLSSSQFQLDHFFSSTKSSATSEANLSASPQFVQGSSNKDIPSRKAVFANETIIDVDAFDLDDPATSSLQPVISTGPKSNASKRQSQSLFESRIEIREWKTNSIGDVKKDTSTPNVKCRNGQRHIDPNEFLPIDVEPIDYSADQQPSDSLDAPYSLLVHAFISLSETRSRIAIINILTNVLRTLIVKHPTSLLPGVYLLSNSLGPPFVALELGLGSSVISKSLKQISGLSGTALKKLYNTSGDPGDVAYAAKSKIRTLVPHPPLSVPYVHQSMLKICLCKGPGAAKDKQKIVEKLLLSAIGEEVRYLTRTLCQNLRVGAVRTSILTALARAFALTPSPASIKGPISDTDAIDSLHVPPTLIAELRSSAVSKGKKWLSSQERLSMMFKRAENLIKQVYVKHPSYDRIIPALLQNGLDTLPEAVPMSVAGVPLLPMLGSPTRSLDEIYEKLGNLPFSAEFKYDGQRAQIHASTKHTNDYEIKIFSRHMEDMTSKYPDILQLIRDMFKQHANLSSFIMDAEVVAIDPNSGELKSFQELAGRARKDVQLKDVRIAVCHSFRERRKILQDNFSTRRKLGPSPMVAQFDFVKNCESEEGRESIEEFMLSAIENRCEGLMIKILEKPTVTEPAKEKQSKHMTLLSTYEPDVRTLGWLKLKKDYIKGIGDSLDLIPVGAWHGNGRKARWWSPVLLALWNPETGRPVAMCKCMSGFTDAFYTTMMQNYAPKSVSCSTQPQWECDFGAFKPDVYFKPHEVWEIRGADITESPVSIAAQGMVSSARGLSLRFPRFIRARDDKKIETASSPTFLANIWRSQRGKTDTGNDNFELVDMHAESSETEDALEDEERSSGP</sequence>